<comment type="subcellular location">
    <subcellularLocation>
        <location evidence="1">Endoplasmic reticulum membrane</location>
        <topology evidence="1">Multi-pass membrane protein</topology>
    </subcellularLocation>
</comment>
<proteinExistence type="inferred from homology"/>
<keyword evidence="1" id="KW-1133">Transmembrane helix</keyword>
<comment type="function">
    <text evidence="1">Ethanolamine phosphate transferase involved in glycosylphosphatidylinositol-anchor biosynthesis. Transfers ethanolamine phosphate to the first alpha-1,4-linked mannose of the glycosylphosphatidylinositol precursor of GPI-anchor.</text>
</comment>
<dbReference type="VEuPathDB" id="FungiDB:ASPVEDRAFT_45144"/>
<dbReference type="PANTHER" id="PTHR12250:SF0">
    <property type="entry name" value="GPI ETHANOLAMINE PHOSPHATE TRANSFERASE 1"/>
    <property type="match status" value="1"/>
</dbReference>
<organism evidence="3 4">
    <name type="scientific">Aspergillus versicolor CBS 583.65</name>
    <dbReference type="NCBI Taxonomy" id="1036611"/>
    <lineage>
        <taxon>Eukaryota</taxon>
        <taxon>Fungi</taxon>
        <taxon>Dikarya</taxon>
        <taxon>Ascomycota</taxon>
        <taxon>Pezizomycotina</taxon>
        <taxon>Eurotiomycetes</taxon>
        <taxon>Eurotiomycetidae</taxon>
        <taxon>Eurotiales</taxon>
        <taxon>Aspergillaceae</taxon>
        <taxon>Aspergillus</taxon>
        <taxon>Aspergillus subgen. Nidulantes</taxon>
    </lineage>
</organism>
<dbReference type="EMBL" id="KV878133">
    <property type="protein sequence ID" value="OJJ05644.1"/>
    <property type="molecule type" value="Genomic_DNA"/>
</dbReference>
<comment type="pathway">
    <text evidence="1">Glycolipid biosynthesis; glycosylphosphatidylinositol-anchor biosynthesis.</text>
</comment>
<dbReference type="InterPro" id="IPR017852">
    <property type="entry name" value="GPI_EtnP_transferase_1_C"/>
</dbReference>
<dbReference type="InterPro" id="IPR007070">
    <property type="entry name" value="GPI_EtnP_transferase_1"/>
</dbReference>
<dbReference type="PANTHER" id="PTHR12250">
    <property type="entry name" value="PHOSPHATIDYLINOSITOL GLYCAN, CLASS N"/>
    <property type="match status" value="1"/>
</dbReference>
<evidence type="ECO:0000256" key="1">
    <source>
        <dbReference type="RuleBase" id="RU367138"/>
    </source>
</evidence>
<evidence type="ECO:0000313" key="4">
    <source>
        <dbReference type="Proteomes" id="UP000184073"/>
    </source>
</evidence>
<keyword evidence="1" id="KW-0808">Transferase</keyword>
<reference evidence="4" key="1">
    <citation type="journal article" date="2017" name="Genome Biol.">
        <title>Comparative genomics reveals high biological diversity and specific adaptations in the industrially and medically important fungal genus Aspergillus.</title>
        <authorList>
            <person name="de Vries R.P."/>
            <person name="Riley R."/>
            <person name="Wiebenga A."/>
            <person name="Aguilar-Osorio G."/>
            <person name="Amillis S."/>
            <person name="Uchima C.A."/>
            <person name="Anderluh G."/>
            <person name="Asadollahi M."/>
            <person name="Askin M."/>
            <person name="Barry K."/>
            <person name="Battaglia E."/>
            <person name="Bayram O."/>
            <person name="Benocci T."/>
            <person name="Braus-Stromeyer S.A."/>
            <person name="Caldana C."/>
            <person name="Canovas D."/>
            <person name="Cerqueira G.C."/>
            <person name="Chen F."/>
            <person name="Chen W."/>
            <person name="Choi C."/>
            <person name="Clum A."/>
            <person name="Dos Santos R.A."/>
            <person name="Damasio A.R."/>
            <person name="Diallinas G."/>
            <person name="Emri T."/>
            <person name="Fekete E."/>
            <person name="Flipphi M."/>
            <person name="Freyberg S."/>
            <person name="Gallo A."/>
            <person name="Gournas C."/>
            <person name="Habgood R."/>
            <person name="Hainaut M."/>
            <person name="Harispe M.L."/>
            <person name="Henrissat B."/>
            <person name="Hilden K.S."/>
            <person name="Hope R."/>
            <person name="Hossain A."/>
            <person name="Karabika E."/>
            <person name="Karaffa L."/>
            <person name="Karanyi Z."/>
            <person name="Krasevec N."/>
            <person name="Kuo A."/>
            <person name="Kusch H."/>
            <person name="LaButti K."/>
            <person name="Lagendijk E.L."/>
            <person name="Lapidus A."/>
            <person name="Levasseur A."/>
            <person name="Lindquist E."/>
            <person name="Lipzen A."/>
            <person name="Logrieco A.F."/>
            <person name="MacCabe A."/>
            <person name="Maekelae M.R."/>
            <person name="Malavazi I."/>
            <person name="Melin P."/>
            <person name="Meyer V."/>
            <person name="Mielnichuk N."/>
            <person name="Miskei M."/>
            <person name="Molnar A.P."/>
            <person name="Mule G."/>
            <person name="Ngan C.Y."/>
            <person name="Orejas M."/>
            <person name="Orosz E."/>
            <person name="Ouedraogo J.P."/>
            <person name="Overkamp K.M."/>
            <person name="Park H.-S."/>
            <person name="Perrone G."/>
            <person name="Piumi F."/>
            <person name="Punt P.J."/>
            <person name="Ram A.F."/>
            <person name="Ramon A."/>
            <person name="Rauscher S."/>
            <person name="Record E."/>
            <person name="Riano-Pachon D.M."/>
            <person name="Robert V."/>
            <person name="Roehrig J."/>
            <person name="Ruller R."/>
            <person name="Salamov A."/>
            <person name="Salih N.S."/>
            <person name="Samson R.A."/>
            <person name="Sandor E."/>
            <person name="Sanguinetti M."/>
            <person name="Schuetze T."/>
            <person name="Sepcic K."/>
            <person name="Shelest E."/>
            <person name="Sherlock G."/>
            <person name="Sophianopoulou V."/>
            <person name="Squina F.M."/>
            <person name="Sun H."/>
            <person name="Susca A."/>
            <person name="Todd R.B."/>
            <person name="Tsang A."/>
            <person name="Unkles S.E."/>
            <person name="van de Wiele N."/>
            <person name="van Rossen-Uffink D."/>
            <person name="Oliveira J.V."/>
            <person name="Vesth T.C."/>
            <person name="Visser J."/>
            <person name="Yu J.-H."/>
            <person name="Zhou M."/>
            <person name="Andersen M.R."/>
            <person name="Archer D.B."/>
            <person name="Baker S.E."/>
            <person name="Benoit I."/>
            <person name="Brakhage A.A."/>
            <person name="Braus G.H."/>
            <person name="Fischer R."/>
            <person name="Frisvad J.C."/>
            <person name="Goldman G.H."/>
            <person name="Houbraken J."/>
            <person name="Oakley B."/>
            <person name="Pocsi I."/>
            <person name="Scazzocchio C."/>
            <person name="Seiboth B."/>
            <person name="vanKuyk P.A."/>
            <person name="Wortman J."/>
            <person name="Dyer P.S."/>
            <person name="Grigoriev I.V."/>
        </authorList>
    </citation>
    <scope>NUCLEOTIDE SEQUENCE [LARGE SCALE GENOMIC DNA]</scope>
    <source>
        <strain evidence="4">CBS 583.65</strain>
    </source>
</reference>
<feature type="domain" description="GPI ethanolamine phosphate transferase 1 C-terminal" evidence="2">
    <location>
        <begin position="5"/>
        <end position="68"/>
    </location>
</feature>
<keyword evidence="1" id="KW-0812">Transmembrane</keyword>
<gene>
    <name evidence="3" type="ORF">ASPVEDRAFT_45144</name>
</gene>
<dbReference type="GO" id="GO:0051377">
    <property type="term" value="F:mannose-ethanolamine phosphotransferase activity"/>
    <property type="evidence" value="ECO:0007669"/>
    <property type="project" value="UniProtKB-UniRule"/>
</dbReference>
<feature type="transmembrane region" description="Helical" evidence="1">
    <location>
        <begin position="21"/>
        <end position="41"/>
    </location>
</feature>
<dbReference type="RefSeq" id="XP_040671406.1">
    <property type="nucleotide sequence ID" value="XM_040813220.1"/>
</dbReference>
<name>A0A1L9PVR5_ASPVE</name>
<keyword evidence="1" id="KW-0337">GPI-anchor biosynthesis</keyword>
<keyword evidence="1" id="KW-0472">Membrane</keyword>
<comment type="caution">
    <text evidence="1">Lacks conserved residue(s) required for the propagation of feature annotation.</text>
</comment>
<dbReference type="AlphaFoldDB" id="A0A1L9PVR5"/>
<dbReference type="Pfam" id="PF04987">
    <property type="entry name" value="PigN"/>
    <property type="match status" value="1"/>
</dbReference>
<sequence>MSAGEAAKHREKATAKENYRSLILSDITVCLFFLFLLHSAFFSTENIVLVSSFSLDAVYQLLPIFDPFN</sequence>
<dbReference type="GO" id="GO:0005789">
    <property type="term" value="C:endoplasmic reticulum membrane"/>
    <property type="evidence" value="ECO:0007669"/>
    <property type="project" value="UniProtKB-SubCell"/>
</dbReference>
<dbReference type="EC" id="2.-.-.-" evidence="1"/>
<dbReference type="GO" id="GO:0006506">
    <property type="term" value="P:GPI anchor biosynthetic process"/>
    <property type="evidence" value="ECO:0007669"/>
    <property type="project" value="UniProtKB-KW"/>
</dbReference>
<dbReference type="OrthoDB" id="2748310at2759"/>
<evidence type="ECO:0000259" key="2">
    <source>
        <dbReference type="Pfam" id="PF04987"/>
    </source>
</evidence>
<protein>
    <recommendedName>
        <fullName evidence="1">GPI ethanolamine phosphate transferase 1</fullName>
        <ecNumber evidence="1">2.-.-.-</ecNumber>
    </recommendedName>
</protein>
<dbReference type="Proteomes" id="UP000184073">
    <property type="component" value="Unassembled WGS sequence"/>
</dbReference>
<dbReference type="STRING" id="1036611.A0A1L9PVR5"/>
<keyword evidence="4" id="KW-1185">Reference proteome</keyword>
<dbReference type="GeneID" id="63728731"/>
<keyword evidence="1" id="KW-0256">Endoplasmic reticulum</keyword>
<evidence type="ECO:0000313" key="3">
    <source>
        <dbReference type="EMBL" id="OJJ05644.1"/>
    </source>
</evidence>
<comment type="similarity">
    <text evidence="1">Belongs to the PIGG/PIGN/PIGO family. PIGN subfamily.</text>
</comment>
<accession>A0A1L9PVR5</accession>